<proteinExistence type="inferred from homology"/>
<dbReference type="CDD" id="cd18794">
    <property type="entry name" value="SF2_C_RecQ"/>
    <property type="match status" value="1"/>
</dbReference>
<dbReference type="SUPFAM" id="SSF52540">
    <property type="entry name" value="P-loop containing nucleoside triphosphate hydrolases"/>
    <property type="match status" value="1"/>
</dbReference>
<evidence type="ECO:0000259" key="19">
    <source>
        <dbReference type="PROSITE" id="PS51194"/>
    </source>
</evidence>
<evidence type="ECO:0000256" key="12">
    <source>
        <dbReference type="ARBA" id="ARBA00023242"/>
    </source>
</evidence>
<comment type="subcellular location">
    <subcellularLocation>
        <location evidence="2 15">Nucleus</location>
    </subcellularLocation>
</comment>
<keyword evidence="7 15" id="KW-0347">Helicase</keyword>
<reference evidence="20 21" key="1">
    <citation type="journal article" date="2018" name="Gigascience">
        <title>Genomes of trombidid mites reveal novel predicted allergens and laterally-transferred genes associated with secondary metabolism.</title>
        <authorList>
            <person name="Dong X."/>
            <person name="Chaisiri K."/>
            <person name="Xia D."/>
            <person name="Armstrong S.D."/>
            <person name="Fang Y."/>
            <person name="Donnelly M.J."/>
            <person name="Kadowaki T."/>
            <person name="McGarry J.W."/>
            <person name="Darby A.C."/>
            <person name="Makepeace B.L."/>
        </authorList>
    </citation>
    <scope>NUCLEOTIDE SEQUENCE [LARGE SCALE GENOMIC DNA]</scope>
    <source>
        <strain evidence="20">UoL-WK</strain>
    </source>
</reference>
<evidence type="ECO:0000256" key="10">
    <source>
        <dbReference type="ARBA" id="ARBA00023204"/>
    </source>
</evidence>
<dbReference type="OrthoDB" id="10261556at2759"/>
<evidence type="ECO:0000313" key="21">
    <source>
        <dbReference type="Proteomes" id="UP000285301"/>
    </source>
</evidence>
<evidence type="ECO:0000256" key="3">
    <source>
        <dbReference type="ARBA" id="ARBA00005446"/>
    </source>
</evidence>
<evidence type="ECO:0000256" key="11">
    <source>
        <dbReference type="ARBA" id="ARBA00023235"/>
    </source>
</evidence>
<dbReference type="PROSITE" id="PS51194">
    <property type="entry name" value="HELICASE_CTER"/>
    <property type="match status" value="1"/>
</dbReference>
<keyword evidence="9" id="KW-0238">DNA-binding</keyword>
<dbReference type="InterPro" id="IPR002121">
    <property type="entry name" value="HRDC_dom"/>
</dbReference>
<dbReference type="GO" id="GO:0009378">
    <property type="term" value="F:four-way junction helicase activity"/>
    <property type="evidence" value="ECO:0007669"/>
    <property type="project" value="TreeGrafter"/>
</dbReference>
<protein>
    <recommendedName>
        <fullName evidence="15">ATP-dependent DNA helicase</fullName>
        <ecNumber evidence="15">5.6.2.4</ecNumber>
    </recommendedName>
</protein>
<comment type="similarity">
    <text evidence="3 15">Belongs to the helicase family. RecQ subfamily.</text>
</comment>
<evidence type="ECO:0000256" key="6">
    <source>
        <dbReference type="ARBA" id="ARBA00022801"/>
    </source>
</evidence>
<dbReference type="InterPro" id="IPR018982">
    <property type="entry name" value="RQC_domain"/>
</dbReference>
<dbReference type="InterPro" id="IPR036388">
    <property type="entry name" value="WH-like_DNA-bd_sf"/>
</dbReference>
<keyword evidence="11" id="KW-0413">Isomerase</keyword>
<comment type="cofactor">
    <cofactor evidence="1">
        <name>Zn(2+)</name>
        <dbReference type="ChEBI" id="CHEBI:29105"/>
    </cofactor>
</comment>
<dbReference type="GO" id="GO:0000724">
    <property type="term" value="P:double-strand break repair via homologous recombination"/>
    <property type="evidence" value="ECO:0007669"/>
    <property type="project" value="TreeGrafter"/>
</dbReference>
<feature type="domain" description="Helicase ATP-binding" evidence="18">
    <location>
        <begin position="255"/>
        <end position="412"/>
    </location>
</feature>
<dbReference type="SMART" id="SM00487">
    <property type="entry name" value="DEXDc"/>
    <property type="match status" value="1"/>
</dbReference>
<dbReference type="GO" id="GO:0043138">
    <property type="term" value="F:3'-5' DNA helicase activity"/>
    <property type="evidence" value="ECO:0007669"/>
    <property type="project" value="UniProtKB-EC"/>
</dbReference>
<evidence type="ECO:0000256" key="15">
    <source>
        <dbReference type="RuleBase" id="RU364117"/>
    </source>
</evidence>
<dbReference type="SMART" id="SM00490">
    <property type="entry name" value="HELICc"/>
    <property type="match status" value="1"/>
</dbReference>
<comment type="catalytic activity">
    <reaction evidence="13 15">
        <text>Couples ATP hydrolysis with the unwinding of duplex DNA by translocating in the 3'-5' direction.</text>
        <dbReference type="EC" id="5.6.2.4"/>
    </reaction>
</comment>
<feature type="domain" description="HRDC" evidence="17">
    <location>
        <begin position="768"/>
        <end position="849"/>
    </location>
</feature>
<evidence type="ECO:0000313" key="20">
    <source>
        <dbReference type="EMBL" id="RWS16947.1"/>
    </source>
</evidence>
<keyword evidence="10" id="KW-0234">DNA repair</keyword>
<evidence type="ECO:0000256" key="2">
    <source>
        <dbReference type="ARBA" id="ARBA00004123"/>
    </source>
</evidence>
<dbReference type="Pfam" id="PF00270">
    <property type="entry name" value="DEAD"/>
    <property type="match status" value="1"/>
</dbReference>
<dbReference type="InterPro" id="IPR032284">
    <property type="entry name" value="RecQ_Zn-bd"/>
</dbReference>
<dbReference type="GO" id="GO:0016887">
    <property type="term" value="F:ATP hydrolysis activity"/>
    <property type="evidence" value="ECO:0007669"/>
    <property type="project" value="RHEA"/>
</dbReference>
<organism evidence="20 21">
    <name type="scientific">Dinothrombium tinctorium</name>
    <dbReference type="NCBI Taxonomy" id="1965070"/>
    <lineage>
        <taxon>Eukaryota</taxon>
        <taxon>Metazoa</taxon>
        <taxon>Ecdysozoa</taxon>
        <taxon>Arthropoda</taxon>
        <taxon>Chelicerata</taxon>
        <taxon>Arachnida</taxon>
        <taxon>Acari</taxon>
        <taxon>Acariformes</taxon>
        <taxon>Trombidiformes</taxon>
        <taxon>Prostigmata</taxon>
        <taxon>Anystina</taxon>
        <taxon>Parasitengona</taxon>
        <taxon>Trombidioidea</taxon>
        <taxon>Trombidiidae</taxon>
        <taxon>Dinothrombium</taxon>
    </lineage>
</organism>
<dbReference type="FunFam" id="1.10.10.10:FF:000495">
    <property type="entry name" value="RecQ family helicase MusN"/>
    <property type="match status" value="1"/>
</dbReference>
<dbReference type="InterPro" id="IPR011545">
    <property type="entry name" value="DEAD/DEAH_box_helicase_dom"/>
</dbReference>
<dbReference type="GO" id="GO:0005524">
    <property type="term" value="F:ATP binding"/>
    <property type="evidence" value="ECO:0007669"/>
    <property type="project" value="UniProtKB-KW"/>
</dbReference>
<evidence type="ECO:0000256" key="16">
    <source>
        <dbReference type="SAM" id="MobiDB-lite"/>
    </source>
</evidence>
<dbReference type="InterPro" id="IPR027417">
    <property type="entry name" value="P-loop_NTPase"/>
</dbReference>
<dbReference type="EC" id="5.6.2.4" evidence="15"/>
<dbReference type="NCBIfam" id="TIGR00614">
    <property type="entry name" value="recQ_fam"/>
    <property type="match status" value="1"/>
</dbReference>
<evidence type="ECO:0000256" key="4">
    <source>
        <dbReference type="ARBA" id="ARBA00022741"/>
    </source>
</evidence>
<comment type="catalytic activity">
    <reaction evidence="14 15">
        <text>ATP + H2O = ADP + phosphate + H(+)</text>
        <dbReference type="Rhea" id="RHEA:13065"/>
        <dbReference type="ChEBI" id="CHEBI:15377"/>
        <dbReference type="ChEBI" id="CHEBI:15378"/>
        <dbReference type="ChEBI" id="CHEBI:30616"/>
        <dbReference type="ChEBI" id="CHEBI:43474"/>
        <dbReference type="ChEBI" id="CHEBI:456216"/>
    </reaction>
</comment>
<dbReference type="STRING" id="1965070.A0A3S3PCX4"/>
<dbReference type="Proteomes" id="UP000285301">
    <property type="component" value="Unassembled WGS sequence"/>
</dbReference>
<comment type="caution">
    <text evidence="20">The sequence shown here is derived from an EMBL/GenBank/DDBJ whole genome shotgun (WGS) entry which is preliminary data.</text>
</comment>
<gene>
    <name evidence="20" type="ORF">B4U79_08383</name>
</gene>
<evidence type="ECO:0000259" key="18">
    <source>
        <dbReference type="PROSITE" id="PS51192"/>
    </source>
</evidence>
<dbReference type="Pfam" id="PF16124">
    <property type="entry name" value="RecQ_Zn_bind"/>
    <property type="match status" value="1"/>
</dbReference>
<dbReference type="InterPro" id="IPR010997">
    <property type="entry name" value="HRDC-like_sf"/>
</dbReference>
<dbReference type="GO" id="GO:0005694">
    <property type="term" value="C:chromosome"/>
    <property type="evidence" value="ECO:0007669"/>
    <property type="project" value="TreeGrafter"/>
</dbReference>
<dbReference type="SMART" id="SM00956">
    <property type="entry name" value="RQC"/>
    <property type="match status" value="1"/>
</dbReference>
<dbReference type="GO" id="GO:0005634">
    <property type="term" value="C:nucleus"/>
    <property type="evidence" value="ECO:0007669"/>
    <property type="project" value="UniProtKB-SubCell"/>
</dbReference>
<dbReference type="FunFam" id="3.40.50.300:FF:000340">
    <property type="entry name" value="Bloom syndrome, RecQ helicase"/>
    <property type="match status" value="1"/>
</dbReference>
<dbReference type="GO" id="GO:0007131">
    <property type="term" value="P:reciprocal meiotic recombination"/>
    <property type="evidence" value="ECO:0007669"/>
    <property type="project" value="UniProtKB-ARBA"/>
</dbReference>
<dbReference type="SMART" id="SM00341">
    <property type="entry name" value="HRDC"/>
    <property type="match status" value="1"/>
</dbReference>
<dbReference type="GO" id="GO:0003677">
    <property type="term" value="F:DNA binding"/>
    <property type="evidence" value="ECO:0007669"/>
    <property type="project" value="UniProtKB-KW"/>
</dbReference>
<keyword evidence="8 15" id="KW-0067">ATP-binding</keyword>
<feature type="compositionally biased region" description="Polar residues" evidence="16">
    <location>
        <begin position="919"/>
        <end position="936"/>
    </location>
</feature>
<evidence type="ECO:0000256" key="8">
    <source>
        <dbReference type="ARBA" id="ARBA00022840"/>
    </source>
</evidence>
<dbReference type="EMBL" id="NCKU01000143">
    <property type="protein sequence ID" value="RWS16947.1"/>
    <property type="molecule type" value="Genomic_DNA"/>
</dbReference>
<evidence type="ECO:0000256" key="14">
    <source>
        <dbReference type="ARBA" id="ARBA00049360"/>
    </source>
</evidence>
<keyword evidence="21" id="KW-1185">Reference proteome</keyword>
<dbReference type="PANTHER" id="PTHR13710:SF153">
    <property type="entry name" value="RECQ-LIKE DNA HELICASE BLM"/>
    <property type="match status" value="1"/>
</dbReference>
<keyword evidence="6 15" id="KW-0378">Hydrolase</keyword>
<name>A0A3S3PCX4_9ACAR</name>
<dbReference type="AlphaFoldDB" id="A0A3S3PCX4"/>
<feature type="region of interest" description="Disordered" evidence="16">
    <location>
        <begin position="860"/>
        <end position="938"/>
    </location>
</feature>
<accession>A0A3S3PCX4</accession>
<dbReference type="InterPro" id="IPR036390">
    <property type="entry name" value="WH_DNA-bd_sf"/>
</dbReference>
<dbReference type="PROSITE" id="PS51192">
    <property type="entry name" value="HELICASE_ATP_BIND_1"/>
    <property type="match status" value="1"/>
</dbReference>
<evidence type="ECO:0000256" key="1">
    <source>
        <dbReference type="ARBA" id="ARBA00001947"/>
    </source>
</evidence>
<dbReference type="GO" id="GO:0005737">
    <property type="term" value="C:cytoplasm"/>
    <property type="evidence" value="ECO:0007669"/>
    <property type="project" value="TreeGrafter"/>
</dbReference>
<dbReference type="PROSITE" id="PS50967">
    <property type="entry name" value="HRDC"/>
    <property type="match status" value="1"/>
</dbReference>
<dbReference type="InterPro" id="IPR004589">
    <property type="entry name" value="DNA_helicase_ATP-dep_RecQ"/>
</dbReference>
<dbReference type="Gene3D" id="1.10.10.10">
    <property type="entry name" value="Winged helix-like DNA-binding domain superfamily/Winged helix DNA-binding domain"/>
    <property type="match status" value="1"/>
</dbReference>
<dbReference type="SUPFAM" id="SSF47819">
    <property type="entry name" value="HRDC-like"/>
    <property type="match status" value="1"/>
</dbReference>
<dbReference type="Gene3D" id="3.40.50.300">
    <property type="entry name" value="P-loop containing nucleotide triphosphate hydrolases"/>
    <property type="match status" value="2"/>
</dbReference>
<dbReference type="GO" id="GO:0006260">
    <property type="term" value="P:DNA replication"/>
    <property type="evidence" value="ECO:0007669"/>
    <property type="project" value="InterPro"/>
</dbReference>
<feature type="compositionally biased region" description="Polar residues" evidence="16">
    <location>
        <begin position="860"/>
        <end position="869"/>
    </location>
</feature>
<evidence type="ECO:0000256" key="9">
    <source>
        <dbReference type="ARBA" id="ARBA00023125"/>
    </source>
</evidence>
<dbReference type="InterPro" id="IPR014001">
    <property type="entry name" value="Helicase_ATP-bd"/>
</dbReference>
<dbReference type="InterPro" id="IPR044876">
    <property type="entry name" value="HRDC_dom_sf"/>
</dbReference>
<dbReference type="FunFam" id="3.40.50.300:FF:001389">
    <property type="entry name" value="ATP-dependent DNA helicase RecQ"/>
    <property type="match status" value="1"/>
</dbReference>
<feature type="domain" description="Helicase C-terminal" evidence="19">
    <location>
        <begin position="434"/>
        <end position="582"/>
    </location>
</feature>
<dbReference type="Pfam" id="PF00570">
    <property type="entry name" value="HRDC"/>
    <property type="match status" value="1"/>
</dbReference>
<evidence type="ECO:0000259" key="17">
    <source>
        <dbReference type="PROSITE" id="PS50967"/>
    </source>
</evidence>
<keyword evidence="4 15" id="KW-0547">Nucleotide-binding</keyword>
<dbReference type="InterPro" id="IPR001650">
    <property type="entry name" value="Helicase_C-like"/>
</dbReference>
<dbReference type="Pfam" id="PF09382">
    <property type="entry name" value="RQC"/>
    <property type="match status" value="1"/>
</dbReference>
<dbReference type="PANTHER" id="PTHR13710">
    <property type="entry name" value="DNA HELICASE RECQ FAMILY MEMBER"/>
    <property type="match status" value="1"/>
</dbReference>
<evidence type="ECO:0000256" key="13">
    <source>
        <dbReference type="ARBA" id="ARBA00034617"/>
    </source>
</evidence>
<keyword evidence="5" id="KW-0227">DNA damage</keyword>
<dbReference type="Pfam" id="PF00271">
    <property type="entry name" value="Helicase_C"/>
    <property type="match status" value="1"/>
</dbReference>
<keyword evidence="12 15" id="KW-0539">Nucleus</keyword>
<evidence type="ECO:0000256" key="7">
    <source>
        <dbReference type="ARBA" id="ARBA00022806"/>
    </source>
</evidence>
<evidence type="ECO:0000256" key="5">
    <source>
        <dbReference type="ARBA" id="ARBA00022763"/>
    </source>
</evidence>
<sequence length="946" mass="108175">MDFPKNNLLEVLSRNAIKYDTRDLPWNRFQADSALQHSNATATIGRKECDLQNDSSSICKERTANVSRLGLDFYSSSSVENINWSEIENIDFDEPFDENQASPQSVNPETIFIDSDSDFELNFTKEFKKSRIKNAVIVDSEDEAKDSDENEIQEVFNFECVDLTGIDFDDVFEDPCDLPSVLEESVINYHPPNTASVKTQHGMFLGYHKNDGADITLKSTSFPHSSELLLKFSQVFGLKQFRTNQLEAINAAWGGKSICYQLPALLSNGVTVVISPLRSLMMDQVDKLKLLNINAEQLTGDTSMETARSIYSDLRSQNPTIKLLYVTPEKIGASGSLISIFHHLHSLSLLTRFVIDEAHCVSQWGHDFRPDYKNLCVLRESFPDVPIMALTATATPRVRIDILHQLKVKESKWFIQSFNRPNLKFEVRQKNKSTLQEISEMLKRQFYNKSGIIYCLSRKDCENVADFLRREKIKAEAYHAGFGDNKRVDIQERWINNQIRVICATIAFGMGIDKPDVKFVIHYSVAKSIEGYYQESGRAGRDGDISYCILYYWYNDFVRIRKLMTIEQSSTAAQKVHEDNLNQIAYYCNNKAECRRVQLLRYFGEIFDRKYCIGNRLTACDNCCSAQQYEERDVTAHAKAIVQCVAKILGPNESRNFSLSHIVDIFKGSTNAKVKKLGHDKLPIHGLGKNYSRTDAESFMRKLVSEQYLSEHLYVVRASDIAAMSVRLGPKANDLLNGNCKFTLGIAKAVNKNEIGDFPTHEIDQEMKQLYQRCYEELTEVSKTIAKENNIKHFYAVIALEAIREMSERLPQTESDMLSISHVSERWYEKHGLRYLQVTQKYFEEKNKIELSRIQNLLTTPGSSSFSKNGNRKRASTSNKNSNNSKRRRPFSHKNFVFRNSKTKKTTSDKTPNSKNRIAASTKNNNSRQPQASSNGFIIMPKKFIL</sequence>
<dbReference type="Gene3D" id="1.10.150.80">
    <property type="entry name" value="HRDC domain"/>
    <property type="match status" value="1"/>
</dbReference>
<dbReference type="SUPFAM" id="SSF46785">
    <property type="entry name" value="Winged helix' DNA-binding domain"/>
    <property type="match status" value="1"/>
</dbReference>